<dbReference type="Proteomes" id="UP000634136">
    <property type="component" value="Unassembled WGS sequence"/>
</dbReference>
<evidence type="ECO:0000313" key="3">
    <source>
        <dbReference type="EMBL" id="KAF7800863.1"/>
    </source>
</evidence>
<comment type="similarity">
    <text evidence="1">Belongs to the CorA metal ion transporter (MIT) (TC 1.A.35.5) family.</text>
</comment>
<keyword evidence="4" id="KW-1185">Reference proteome</keyword>
<dbReference type="PANTHER" id="PTHR13890:SF2">
    <property type="entry name" value="MAGNESIUM TRANSPORTER MRS2-4-RELATED"/>
    <property type="match status" value="1"/>
</dbReference>
<dbReference type="AlphaFoldDB" id="A0A834SEK3"/>
<evidence type="ECO:0000256" key="2">
    <source>
        <dbReference type="SAM" id="MobiDB-lite"/>
    </source>
</evidence>
<evidence type="ECO:0000256" key="1">
    <source>
        <dbReference type="ARBA" id="ARBA00007535"/>
    </source>
</evidence>
<comment type="caution">
    <text evidence="3">The sequence shown here is derived from an EMBL/GenBank/DDBJ whole genome shotgun (WGS) entry which is preliminary data.</text>
</comment>
<accession>A0A834SEK3</accession>
<dbReference type="GO" id="GO:0015095">
    <property type="term" value="F:magnesium ion transmembrane transporter activity"/>
    <property type="evidence" value="ECO:0007669"/>
    <property type="project" value="UniProtKB-ARBA"/>
</dbReference>
<dbReference type="OrthoDB" id="10251508at2759"/>
<name>A0A834SEK3_9FABA</name>
<reference evidence="3" key="1">
    <citation type="submission" date="2020-09" db="EMBL/GenBank/DDBJ databases">
        <title>Genome-Enabled Discovery of Anthraquinone Biosynthesis in Senna tora.</title>
        <authorList>
            <person name="Kang S.-H."/>
            <person name="Pandey R.P."/>
            <person name="Lee C.-M."/>
            <person name="Sim J.-S."/>
            <person name="Jeong J.-T."/>
            <person name="Choi B.-S."/>
            <person name="Jung M."/>
            <person name="Ginzburg D."/>
            <person name="Zhao K."/>
            <person name="Won S.Y."/>
            <person name="Oh T.-J."/>
            <person name="Yu Y."/>
            <person name="Kim N.-H."/>
            <person name="Lee O.R."/>
            <person name="Lee T.-H."/>
            <person name="Bashyal P."/>
            <person name="Kim T.-S."/>
            <person name="Lee W.-H."/>
            <person name="Kawkins C."/>
            <person name="Kim C.-K."/>
            <person name="Kim J.S."/>
            <person name="Ahn B.O."/>
            <person name="Rhee S.Y."/>
            <person name="Sohng J.K."/>
        </authorList>
    </citation>
    <scope>NUCLEOTIDE SEQUENCE</scope>
    <source>
        <tissue evidence="3">Leaf</tissue>
    </source>
</reference>
<dbReference type="PANTHER" id="PTHR13890">
    <property type="entry name" value="RNA SPLICING PROTEIN MRS2, MITOCHONDRIAL"/>
    <property type="match status" value="1"/>
</dbReference>
<evidence type="ECO:0000313" key="4">
    <source>
        <dbReference type="Proteomes" id="UP000634136"/>
    </source>
</evidence>
<gene>
    <name evidence="3" type="ORF">G2W53_044644</name>
</gene>
<dbReference type="InterPro" id="IPR039204">
    <property type="entry name" value="MRS2-like"/>
</dbReference>
<feature type="region of interest" description="Disordered" evidence="2">
    <location>
        <begin position="23"/>
        <end position="44"/>
    </location>
</feature>
<dbReference type="EMBL" id="JAAIUW010000136">
    <property type="protein sequence ID" value="KAF7800863.1"/>
    <property type="molecule type" value="Genomic_DNA"/>
</dbReference>
<protein>
    <submittedName>
        <fullName evidence="3">Magnesium transporter MRS2-4</fullName>
    </submittedName>
</protein>
<proteinExistence type="inferred from homology"/>
<sequence>MGKGPFSLGRPSSRCRHKRVAELPPQATDGAASPANLNDGGGTIFKPKKKAGGARLWMRFDRLGRSEFIELDRSAVIKRAAIPARDLRILGPVFSYSSNVLVSTLLPQDLSSILLPQKFLLQETLESIEYTYLPALRSYYA</sequence>
<organism evidence="3 4">
    <name type="scientific">Senna tora</name>
    <dbReference type="NCBI Taxonomy" id="362788"/>
    <lineage>
        <taxon>Eukaryota</taxon>
        <taxon>Viridiplantae</taxon>
        <taxon>Streptophyta</taxon>
        <taxon>Embryophyta</taxon>
        <taxon>Tracheophyta</taxon>
        <taxon>Spermatophyta</taxon>
        <taxon>Magnoliopsida</taxon>
        <taxon>eudicotyledons</taxon>
        <taxon>Gunneridae</taxon>
        <taxon>Pentapetalae</taxon>
        <taxon>rosids</taxon>
        <taxon>fabids</taxon>
        <taxon>Fabales</taxon>
        <taxon>Fabaceae</taxon>
        <taxon>Caesalpinioideae</taxon>
        <taxon>Cassia clade</taxon>
        <taxon>Senna</taxon>
    </lineage>
</organism>